<gene>
    <name evidence="2" type="ORF">Cni_G26769</name>
</gene>
<feature type="compositionally biased region" description="Polar residues" evidence="1">
    <location>
        <begin position="60"/>
        <end position="77"/>
    </location>
</feature>
<name>A0AAQ3QMC8_9LILI</name>
<sequence length="150" mass="16452">MEPHDPTATPSNRFSIIYRRRHGCGKKLLVRRSSHLQSSRISLGNCLQRASNRKALLNGDWSSAGSNNRRSAYASSVDTRDAPASVQRGSQFTGAAKSLLHLPMREQVKALGFAFVSSESSVELELAGFQSRRMCVKVSSCCVGVLLRIK</sequence>
<evidence type="ECO:0000313" key="3">
    <source>
        <dbReference type="Proteomes" id="UP001327560"/>
    </source>
</evidence>
<keyword evidence="3" id="KW-1185">Reference proteome</keyword>
<protein>
    <submittedName>
        <fullName evidence="2">Uncharacterized protein</fullName>
    </submittedName>
</protein>
<evidence type="ECO:0000313" key="2">
    <source>
        <dbReference type="EMBL" id="WOL17976.1"/>
    </source>
</evidence>
<dbReference type="EMBL" id="CP136897">
    <property type="protein sequence ID" value="WOL17976.1"/>
    <property type="molecule type" value="Genomic_DNA"/>
</dbReference>
<reference evidence="2 3" key="1">
    <citation type="submission" date="2023-10" db="EMBL/GenBank/DDBJ databases">
        <title>Chromosome-scale genome assembly provides insights into flower coloration mechanisms of Canna indica.</title>
        <authorList>
            <person name="Li C."/>
        </authorList>
    </citation>
    <scope>NUCLEOTIDE SEQUENCE [LARGE SCALE GENOMIC DNA]</scope>
    <source>
        <tissue evidence="2">Flower</tissue>
    </source>
</reference>
<evidence type="ECO:0000256" key="1">
    <source>
        <dbReference type="SAM" id="MobiDB-lite"/>
    </source>
</evidence>
<dbReference type="AlphaFoldDB" id="A0AAQ3QMC8"/>
<organism evidence="2 3">
    <name type="scientific">Canna indica</name>
    <name type="common">Indian-shot</name>
    <dbReference type="NCBI Taxonomy" id="4628"/>
    <lineage>
        <taxon>Eukaryota</taxon>
        <taxon>Viridiplantae</taxon>
        <taxon>Streptophyta</taxon>
        <taxon>Embryophyta</taxon>
        <taxon>Tracheophyta</taxon>
        <taxon>Spermatophyta</taxon>
        <taxon>Magnoliopsida</taxon>
        <taxon>Liliopsida</taxon>
        <taxon>Zingiberales</taxon>
        <taxon>Cannaceae</taxon>
        <taxon>Canna</taxon>
    </lineage>
</organism>
<proteinExistence type="predicted"/>
<dbReference type="Proteomes" id="UP001327560">
    <property type="component" value="Chromosome 8"/>
</dbReference>
<feature type="region of interest" description="Disordered" evidence="1">
    <location>
        <begin position="58"/>
        <end position="88"/>
    </location>
</feature>
<accession>A0AAQ3QMC8</accession>